<dbReference type="EMBL" id="PPSX01000203">
    <property type="protein sequence ID" value="RZQ51144.1"/>
    <property type="molecule type" value="Genomic_DNA"/>
</dbReference>
<reference evidence="1 2" key="1">
    <citation type="submission" date="2018-01" db="EMBL/GenBank/DDBJ databases">
        <title>Co-occurrence of chitin degradation, pigmentation and bioactivity in marine Pseudoalteromonas.</title>
        <authorList>
            <person name="Paulsen S."/>
            <person name="Gram L."/>
            <person name="Machado H."/>
        </authorList>
    </citation>
    <scope>NUCLEOTIDE SEQUENCE [LARGE SCALE GENOMIC DNA]</scope>
    <source>
        <strain evidence="1 2">S3898</strain>
    </source>
</reference>
<organism evidence="1 2">
    <name type="scientific">Pseudoalteromonas phenolica</name>
    <dbReference type="NCBI Taxonomy" id="161398"/>
    <lineage>
        <taxon>Bacteria</taxon>
        <taxon>Pseudomonadati</taxon>
        <taxon>Pseudomonadota</taxon>
        <taxon>Gammaproteobacteria</taxon>
        <taxon>Alteromonadales</taxon>
        <taxon>Pseudoalteromonadaceae</taxon>
        <taxon>Pseudoalteromonas</taxon>
    </lineage>
</organism>
<dbReference type="InterPro" id="IPR016181">
    <property type="entry name" value="Acyl_CoA_acyltransferase"/>
</dbReference>
<dbReference type="SUPFAM" id="SSF55729">
    <property type="entry name" value="Acyl-CoA N-acyltransferases (Nat)"/>
    <property type="match status" value="1"/>
</dbReference>
<gene>
    <name evidence="1" type="ORF">C1E23_21180</name>
</gene>
<accession>A0A4Q7IGJ7</accession>
<name>A0A4Q7IGJ7_9GAMM</name>
<dbReference type="AlphaFoldDB" id="A0A4Q7IGJ7"/>
<evidence type="ECO:0000313" key="1">
    <source>
        <dbReference type="EMBL" id="RZQ51144.1"/>
    </source>
</evidence>
<dbReference type="Proteomes" id="UP000291338">
    <property type="component" value="Unassembled WGS sequence"/>
</dbReference>
<comment type="caution">
    <text evidence="1">The sequence shown here is derived from an EMBL/GenBank/DDBJ whole genome shotgun (WGS) entry which is preliminary data.</text>
</comment>
<protein>
    <submittedName>
        <fullName evidence="1">GNAT family N-acetyltransferase</fullName>
    </submittedName>
</protein>
<sequence length="36" mass="4362">IQLFTKYGFIKTGHKKDWIFNNGVYKDEILFQLINE</sequence>
<dbReference type="Gene3D" id="3.40.630.30">
    <property type="match status" value="1"/>
</dbReference>
<feature type="non-terminal residue" evidence="1">
    <location>
        <position position="1"/>
    </location>
</feature>
<keyword evidence="1" id="KW-0808">Transferase</keyword>
<dbReference type="GO" id="GO:0016740">
    <property type="term" value="F:transferase activity"/>
    <property type="evidence" value="ECO:0007669"/>
    <property type="project" value="UniProtKB-KW"/>
</dbReference>
<proteinExistence type="predicted"/>
<evidence type="ECO:0000313" key="2">
    <source>
        <dbReference type="Proteomes" id="UP000291338"/>
    </source>
</evidence>